<dbReference type="PROSITE" id="PS51194">
    <property type="entry name" value="HELICASE_CTER"/>
    <property type="match status" value="1"/>
</dbReference>
<dbReference type="Pfam" id="PF00270">
    <property type="entry name" value="DEAD"/>
    <property type="match status" value="1"/>
</dbReference>
<evidence type="ECO:0000259" key="12">
    <source>
        <dbReference type="PROSITE" id="PS51194"/>
    </source>
</evidence>
<evidence type="ECO:0000256" key="1">
    <source>
        <dbReference type="ARBA" id="ARBA00022741"/>
    </source>
</evidence>
<feature type="region of interest" description="Disordered" evidence="8">
    <location>
        <begin position="804"/>
        <end position="837"/>
    </location>
</feature>
<feature type="compositionally biased region" description="Low complexity" evidence="8">
    <location>
        <begin position="804"/>
        <end position="824"/>
    </location>
</feature>
<keyword evidence="9" id="KW-0812">Transmembrane</keyword>
<feature type="region of interest" description="Disordered" evidence="8">
    <location>
        <begin position="1099"/>
        <end position="1118"/>
    </location>
</feature>
<feature type="region of interest" description="Disordered" evidence="8">
    <location>
        <begin position="466"/>
        <end position="503"/>
    </location>
</feature>
<feature type="compositionally biased region" description="Basic and acidic residues" evidence="8">
    <location>
        <begin position="296"/>
        <end position="310"/>
    </location>
</feature>
<evidence type="ECO:0000256" key="10">
    <source>
        <dbReference type="SAM" id="SignalP"/>
    </source>
</evidence>
<dbReference type="SUPFAM" id="SSF52540">
    <property type="entry name" value="P-loop containing nucleoside triphosphate hydrolases"/>
    <property type="match status" value="2"/>
</dbReference>
<gene>
    <name evidence="13" type="ORF">Cvel_4256</name>
</gene>
<dbReference type="GO" id="GO:0005524">
    <property type="term" value="F:ATP binding"/>
    <property type="evidence" value="ECO:0007669"/>
    <property type="project" value="UniProtKB-KW"/>
</dbReference>
<feature type="region of interest" description="Disordered" evidence="8">
    <location>
        <begin position="1033"/>
        <end position="1065"/>
    </location>
</feature>
<dbReference type="EMBL" id="CDMZ01000937">
    <property type="protein sequence ID" value="CEM24279.1"/>
    <property type="molecule type" value="Genomic_DNA"/>
</dbReference>
<dbReference type="SMART" id="SM00487">
    <property type="entry name" value="DEXDc"/>
    <property type="match status" value="1"/>
</dbReference>
<feature type="domain" description="Helicase C-terminal" evidence="12">
    <location>
        <begin position="893"/>
        <end position="1061"/>
    </location>
</feature>
<organism evidence="13">
    <name type="scientific">Chromera velia CCMP2878</name>
    <dbReference type="NCBI Taxonomy" id="1169474"/>
    <lineage>
        <taxon>Eukaryota</taxon>
        <taxon>Sar</taxon>
        <taxon>Alveolata</taxon>
        <taxon>Colpodellida</taxon>
        <taxon>Chromeraceae</taxon>
        <taxon>Chromera</taxon>
    </lineage>
</organism>
<feature type="signal peptide" evidence="10">
    <location>
        <begin position="1"/>
        <end position="20"/>
    </location>
</feature>
<evidence type="ECO:0000259" key="11">
    <source>
        <dbReference type="PROSITE" id="PS51192"/>
    </source>
</evidence>
<dbReference type="InterPro" id="IPR011545">
    <property type="entry name" value="DEAD/DEAH_box_helicase_dom"/>
</dbReference>
<feature type="compositionally biased region" description="Basic residues" evidence="8">
    <location>
        <begin position="168"/>
        <end position="177"/>
    </location>
</feature>
<feature type="compositionally biased region" description="Polar residues" evidence="8">
    <location>
        <begin position="204"/>
        <end position="213"/>
    </location>
</feature>
<dbReference type="GO" id="GO:0016787">
    <property type="term" value="F:hydrolase activity"/>
    <property type="evidence" value="ECO:0007669"/>
    <property type="project" value="UniProtKB-KW"/>
</dbReference>
<keyword evidence="6" id="KW-0238">DNA-binding</keyword>
<sequence>MIGLGGLLVSFSFFFCRADALFCSSHTAAPYGLLPLSGVLLLLLLLLGVALPATLSSSGGGGNPMLSSGSFSFFAKTSPVCCITALRPSARGRRKRESAFVRVGAQGGAQWLPRRSPVSVPVSSGLNFHFSSSASSAARVVSSSEDGLVRLFGSPEIQMEGVAQLPRGRGRPRAAVKKTKETAQNKKTKSQPPREEVPGRGSHTPLQGGSQQTNEDEHPQQVVISSLVDLARVPVTALKGISFRRAAALESVGVFSVADLLLFFPRTYVDRQSTSISSLGERVSAASASSPSLVPEGKEEQGDREGEQKAKGAGGRKPKKETEGKVSRLEISVVGEIVSASQFFTRTRQLVTKATVRELNGKSTVDCVWFNQAYRIGQLKKGEKVAVAGKAGRNSKGALSFSCPEVRTLTHEEASACLPPPTSVSPSASSSSSCASVSLTDLSVEGSVARKAASLKAQSLSLGIPDDTLASSSSSSSSGQEEGGGEEETEAEGEGEEGGVTPWTLQGWRHSRILPVYPSVPGLPSAVLLRAVWDALEMAGCVGGQGEGEEEAKGGDGSVWVRDVVPPSLIAKRGLLSRTEALREMHRPSSEEKISVGRKRLFYDTVLRMQFAMALQQHRVERLRPGTSLKEPRKPHRYHDLVARFVRLLPFELTDGQKNALEEIKKDMGKEKPMRRLVQGDVASGKTVVAQMASLVAVSAGKQVAFMAPTEHLARQHFVQMKRLMGDELGVCVRLLTGEMSVKEQEETVQEVREGECEIVVGTHSLFQDRVAFKDLGLVVVDEQQRFGVRQRWALQSKATSSFSASADSSTNSTKTSSVSDSSSGNRKGEGHFPPGVEGGGRWADLLLLSATPIPRTLMLTLYGDLKVSSIRQMPKGRRVVRTRALCTDRRDSVRELRETVRAEAQAGRGTFWVCPLVDESDLIQAQSATETHSRLMRTFPDLRIGLLHGQMLGSEKMAVLESFRNRTLDLLVATTVIEVGLDVPQASLVVVEDAHRYGLCQLHQLRGRVGRAAESAPHAQCFLLYSLKRKKKNKRKPQTAAKKAKGKGENPSPHSEREDAAANAGPRALHRFSVLEETHCGFALAEIDLDLRGYGTMFGSQQSGESDLRPPPGTTLEEEKSLWGVAAVDAQEMLEALSLQAASPSPSSSSRVSAAASREKAGGSPSPFRLTEEDSKTKTEAVRREELLGVGVLPPSPFPSLSLDGDPQRDRQGSRGARRKKGVTDSTDAPLLLKKKDIGMQDRSVAGQEEIEGGGEGSKGSEGRDKETQQGKETQHAEVLELLREAEALLGAHKVEWLMRT</sequence>
<feature type="region of interest" description="Disordered" evidence="8">
    <location>
        <begin position="1140"/>
        <end position="1280"/>
    </location>
</feature>
<keyword evidence="10" id="KW-0732">Signal</keyword>
<dbReference type="InterPro" id="IPR027417">
    <property type="entry name" value="P-loop_NTPase"/>
</dbReference>
<evidence type="ECO:0000313" key="13">
    <source>
        <dbReference type="EMBL" id="CEM24279.1"/>
    </source>
</evidence>
<keyword evidence="9" id="KW-0472">Membrane</keyword>
<evidence type="ECO:0000256" key="6">
    <source>
        <dbReference type="ARBA" id="ARBA00023125"/>
    </source>
</evidence>
<evidence type="ECO:0000256" key="9">
    <source>
        <dbReference type="SAM" id="Phobius"/>
    </source>
</evidence>
<feature type="compositionally biased region" description="Low complexity" evidence="8">
    <location>
        <begin position="1189"/>
        <end position="1206"/>
    </location>
</feature>
<feature type="compositionally biased region" description="Basic and acidic residues" evidence="8">
    <location>
        <begin position="1260"/>
        <end position="1280"/>
    </location>
</feature>
<dbReference type="Pfam" id="PF17191">
    <property type="entry name" value="RecG_wedge"/>
    <property type="match status" value="1"/>
</dbReference>
<dbReference type="InterPro" id="IPR014001">
    <property type="entry name" value="Helicase_ATP-bd"/>
</dbReference>
<dbReference type="SMART" id="SM00490">
    <property type="entry name" value="HELICc"/>
    <property type="match status" value="1"/>
</dbReference>
<feature type="compositionally biased region" description="Low complexity" evidence="8">
    <location>
        <begin position="1140"/>
        <end position="1157"/>
    </location>
</feature>
<feature type="compositionally biased region" description="Basic residues" evidence="8">
    <location>
        <begin position="1033"/>
        <end position="1046"/>
    </location>
</feature>
<evidence type="ECO:0000256" key="4">
    <source>
        <dbReference type="ARBA" id="ARBA00022806"/>
    </source>
</evidence>
<keyword evidence="3" id="KW-0378">Hydrolase</keyword>
<feature type="region of interest" description="Disordered" evidence="8">
    <location>
        <begin position="162"/>
        <end position="218"/>
    </location>
</feature>
<evidence type="ECO:0000256" key="8">
    <source>
        <dbReference type="SAM" id="MobiDB-lite"/>
    </source>
</evidence>
<dbReference type="GO" id="GO:0006281">
    <property type="term" value="P:DNA repair"/>
    <property type="evidence" value="ECO:0007669"/>
    <property type="project" value="UniProtKB-KW"/>
</dbReference>
<reference evidence="13" key="1">
    <citation type="submission" date="2014-11" db="EMBL/GenBank/DDBJ databases">
        <authorList>
            <person name="Otto D Thomas"/>
            <person name="Naeem Raeece"/>
        </authorList>
    </citation>
    <scope>NUCLEOTIDE SEQUENCE</scope>
</reference>
<evidence type="ECO:0000256" key="3">
    <source>
        <dbReference type="ARBA" id="ARBA00022801"/>
    </source>
</evidence>
<dbReference type="InterPro" id="IPR001650">
    <property type="entry name" value="Helicase_C-like"/>
</dbReference>
<feature type="compositionally biased region" description="Low complexity" evidence="8">
    <location>
        <begin position="471"/>
        <end position="480"/>
    </location>
</feature>
<dbReference type="GO" id="GO:0003678">
    <property type="term" value="F:DNA helicase activity"/>
    <property type="evidence" value="ECO:0007669"/>
    <property type="project" value="TreeGrafter"/>
</dbReference>
<protein>
    <submittedName>
        <fullName evidence="13">Uncharacterized protein</fullName>
    </submittedName>
</protein>
<evidence type="ECO:0000256" key="7">
    <source>
        <dbReference type="ARBA" id="ARBA00023204"/>
    </source>
</evidence>
<dbReference type="InterPro" id="IPR012340">
    <property type="entry name" value="NA-bd_OB-fold"/>
</dbReference>
<evidence type="ECO:0000256" key="2">
    <source>
        <dbReference type="ARBA" id="ARBA00022763"/>
    </source>
</evidence>
<dbReference type="Gene3D" id="2.40.50.140">
    <property type="entry name" value="Nucleic acid-binding proteins"/>
    <property type="match status" value="1"/>
</dbReference>
<keyword evidence="2" id="KW-0227">DNA damage</keyword>
<dbReference type="Gene3D" id="3.40.50.300">
    <property type="entry name" value="P-loop containing nucleotide triphosphate hydrolases"/>
    <property type="match status" value="2"/>
</dbReference>
<feature type="transmembrane region" description="Helical" evidence="9">
    <location>
        <begin position="36"/>
        <end position="55"/>
    </location>
</feature>
<dbReference type="VEuPathDB" id="CryptoDB:Cvel_4256"/>
<feature type="compositionally biased region" description="Acidic residues" evidence="8">
    <location>
        <begin position="483"/>
        <end position="497"/>
    </location>
</feature>
<dbReference type="PROSITE" id="PS51192">
    <property type="entry name" value="HELICASE_ATP_BIND_1"/>
    <property type="match status" value="1"/>
</dbReference>
<keyword evidence="4" id="KW-0347">Helicase</keyword>
<accession>A0A0G4G6K5</accession>
<dbReference type="CDD" id="cd04488">
    <property type="entry name" value="RecG_wedge_OBF"/>
    <property type="match status" value="1"/>
</dbReference>
<dbReference type="InterPro" id="IPR047112">
    <property type="entry name" value="RecG/Mfd"/>
</dbReference>
<keyword evidence="7" id="KW-0234">DNA repair</keyword>
<feature type="region of interest" description="Disordered" evidence="8">
    <location>
        <begin position="279"/>
        <end position="325"/>
    </location>
</feature>
<proteinExistence type="predicted"/>
<feature type="compositionally biased region" description="Basic and acidic residues" evidence="8">
    <location>
        <begin position="1171"/>
        <end position="1188"/>
    </location>
</feature>
<feature type="domain" description="Helicase ATP-binding" evidence="11">
    <location>
        <begin position="667"/>
        <end position="871"/>
    </location>
</feature>
<feature type="chain" id="PRO_5005190033" evidence="10">
    <location>
        <begin position="21"/>
        <end position="1302"/>
    </location>
</feature>
<dbReference type="PANTHER" id="PTHR47964">
    <property type="entry name" value="ATP-DEPENDENT DNA HELICASE HOMOLOG RECG, CHLOROPLASTIC"/>
    <property type="match status" value="1"/>
</dbReference>
<dbReference type="PANTHER" id="PTHR47964:SF1">
    <property type="entry name" value="ATP-DEPENDENT DNA HELICASE HOMOLOG RECG, CHLOROPLASTIC"/>
    <property type="match status" value="1"/>
</dbReference>
<dbReference type="GO" id="GO:0003677">
    <property type="term" value="F:DNA binding"/>
    <property type="evidence" value="ECO:0007669"/>
    <property type="project" value="UniProtKB-KW"/>
</dbReference>
<dbReference type="Pfam" id="PF00271">
    <property type="entry name" value="Helicase_C"/>
    <property type="match status" value="1"/>
</dbReference>
<keyword evidence="5" id="KW-0067">ATP-binding</keyword>
<name>A0A0G4G6K5_9ALVE</name>
<keyword evidence="9" id="KW-1133">Transmembrane helix</keyword>
<dbReference type="InterPro" id="IPR033454">
    <property type="entry name" value="RecG_wedge"/>
</dbReference>
<keyword evidence="1" id="KW-0547">Nucleotide-binding</keyword>
<dbReference type="SUPFAM" id="SSF50249">
    <property type="entry name" value="Nucleic acid-binding proteins"/>
    <property type="match status" value="1"/>
</dbReference>
<evidence type="ECO:0000256" key="5">
    <source>
        <dbReference type="ARBA" id="ARBA00022840"/>
    </source>
</evidence>